<comment type="similarity">
    <text evidence="2">Belongs to the EccE family.</text>
</comment>
<feature type="domain" description="Type VII secretion system protein EccE" evidence="9">
    <location>
        <begin position="231"/>
        <end position="327"/>
    </location>
</feature>
<dbReference type="InterPro" id="IPR021368">
    <property type="entry name" value="T7SS_EccE"/>
</dbReference>
<feature type="transmembrane region" description="Helical" evidence="8">
    <location>
        <begin position="62"/>
        <end position="82"/>
    </location>
</feature>
<dbReference type="Pfam" id="PF11203">
    <property type="entry name" value="EccE"/>
    <property type="match status" value="1"/>
</dbReference>
<dbReference type="EMBL" id="QJKF01000003">
    <property type="protein sequence ID" value="PXX66577.1"/>
    <property type="molecule type" value="Genomic_DNA"/>
</dbReference>
<feature type="region of interest" description="Disordered" evidence="7">
    <location>
        <begin position="21"/>
        <end position="45"/>
    </location>
</feature>
<evidence type="ECO:0000256" key="7">
    <source>
        <dbReference type="SAM" id="MobiDB-lite"/>
    </source>
</evidence>
<feature type="transmembrane region" description="Helical" evidence="8">
    <location>
        <begin position="88"/>
        <end position="106"/>
    </location>
</feature>
<reference evidence="10 11" key="1">
    <citation type="submission" date="2018-05" db="EMBL/GenBank/DDBJ databases">
        <title>Genomic Encyclopedia of Type Strains, Phase IV (KMG-IV): sequencing the most valuable type-strain genomes for metagenomic binning, comparative biology and taxonomic classification.</title>
        <authorList>
            <person name="Goeker M."/>
        </authorList>
    </citation>
    <scope>NUCLEOTIDE SEQUENCE [LARGE SCALE GENOMIC DNA]</scope>
    <source>
        <strain evidence="10 11">DSM 44704</strain>
    </source>
</reference>
<evidence type="ECO:0000256" key="3">
    <source>
        <dbReference type="ARBA" id="ARBA00022475"/>
    </source>
</evidence>
<sequence>MAMGRRPYGWQTGITRVTTTVNETRPDEATEAAGTGEPPSPAGRASVYDTLRDPEFWLFRIYPLRVVVPVVAIAAALAWIVLATTHSLWGALGAGVGFALIFLLPLRGRTPAARIGGALARRRSGLRPAERLAQAPAFDVPFSEGGGYGVRWDGELLLTMLRIDPPPDALTLLRRGSLSTDQLLPLTEIARCLDQFDLALASIDIVSTGARTAGTGIISHLYDGILGPLPAIAHRTLWLVLRLDPLANAEAVDKRGGGGTGALRTAMIATRRVANRLAAHDIATSVLTAVEMNTAVRELTHGFEVDQLTESPQSLEYQGRYMTHYQIGADMIGPRGLADIWTVQSLSTTVTLRLRPGTQRHDTRADHAGTVVLNAVVRFDTTFEPEEPPLPGLRELPGNQLRILLDTLPIGSAGRWGADAGYRGTIAALTDIAVPTAGCGQLIGADEIGQGIAVPLIGEGTRHVEVIGNLDLAQQVILRATALGAHAIVHTARPDAWHTMVTNLDAPHVISIAPRSAGASYHAPAAPPLPAAPYPSTTVLVFDGIAPTTHAGGATIVHVRTPEQPPSAIDADVTLVQDPNAPNRITVRTATASATVFMVTTPDEMHYIGESLAAR</sequence>
<evidence type="ECO:0000259" key="9">
    <source>
        <dbReference type="Pfam" id="PF11203"/>
    </source>
</evidence>
<evidence type="ECO:0000256" key="6">
    <source>
        <dbReference type="ARBA" id="ARBA00023136"/>
    </source>
</evidence>
<accession>A0A318KSW6</accession>
<keyword evidence="11" id="KW-1185">Reference proteome</keyword>
<dbReference type="InterPro" id="IPR050051">
    <property type="entry name" value="EccE_dom"/>
</dbReference>
<dbReference type="GO" id="GO:0005886">
    <property type="term" value="C:plasma membrane"/>
    <property type="evidence" value="ECO:0007669"/>
    <property type="project" value="UniProtKB-SubCell"/>
</dbReference>
<proteinExistence type="inferred from homology"/>
<evidence type="ECO:0000313" key="11">
    <source>
        <dbReference type="Proteomes" id="UP000247569"/>
    </source>
</evidence>
<dbReference type="AlphaFoldDB" id="A0A318KSW6"/>
<keyword evidence="5 8" id="KW-1133">Transmembrane helix</keyword>
<evidence type="ECO:0000313" key="10">
    <source>
        <dbReference type="EMBL" id="PXX66577.1"/>
    </source>
</evidence>
<evidence type="ECO:0000256" key="5">
    <source>
        <dbReference type="ARBA" id="ARBA00022989"/>
    </source>
</evidence>
<protein>
    <submittedName>
        <fullName evidence="10">Type VII secretion protein EccE</fullName>
    </submittedName>
</protein>
<keyword evidence="4 8" id="KW-0812">Transmembrane</keyword>
<keyword evidence="6 8" id="KW-0472">Membrane</keyword>
<gene>
    <name evidence="10" type="ORF">DFR70_103326</name>
</gene>
<keyword evidence="3" id="KW-1003">Cell membrane</keyword>
<comment type="caution">
    <text evidence="10">The sequence shown here is derived from an EMBL/GenBank/DDBJ whole genome shotgun (WGS) entry which is preliminary data.</text>
</comment>
<dbReference type="NCBIfam" id="TIGR03923">
    <property type="entry name" value="T7SS_EccE"/>
    <property type="match status" value="1"/>
</dbReference>
<evidence type="ECO:0000256" key="1">
    <source>
        <dbReference type="ARBA" id="ARBA00004236"/>
    </source>
</evidence>
<evidence type="ECO:0000256" key="8">
    <source>
        <dbReference type="SAM" id="Phobius"/>
    </source>
</evidence>
<name>A0A318KSW6_9NOCA</name>
<evidence type="ECO:0000256" key="2">
    <source>
        <dbReference type="ARBA" id="ARBA00007759"/>
    </source>
</evidence>
<organism evidence="10 11">
    <name type="scientific">Nocardia tenerifensis</name>
    <dbReference type="NCBI Taxonomy" id="228006"/>
    <lineage>
        <taxon>Bacteria</taxon>
        <taxon>Bacillati</taxon>
        <taxon>Actinomycetota</taxon>
        <taxon>Actinomycetes</taxon>
        <taxon>Mycobacteriales</taxon>
        <taxon>Nocardiaceae</taxon>
        <taxon>Nocardia</taxon>
    </lineage>
</organism>
<comment type="subcellular location">
    <subcellularLocation>
        <location evidence="1">Cell membrane</location>
    </subcellularLocation>
</comment>
<dbReference type="Proteomes" id="UP000247569">
    <property type="component" value="Unassembled WGS sequence"/>
</dbReference>
<evidence type="ECO:0000256" key="4">
    <source>
        <dbReference type="ARBA" id="ARBA00022692"/>
    </source>
</evidence>